<evidence type="ECO:0000313" key="1">
    <source>
        <dbReference type="EMBL" id="KAH7959677.1"/>
    </source>
</evidence>
<sequence length="111" mass="12184">MGVSSSTQYKLSEHFNVKRAGDIEGFMDLGNYITDDQKGVLADYGMIVLLQPFTGSWTQALGVFASRGNVKTLPIFATLAKIIAESTILAEQANLYVVTITCDRATWNRSM</sequence>
<gene>
    <name evidence="1" type="ORF">HPB49_012960</name>
</gene>
<comment type="caution">
    <text evidence="1">The sequence shown here is derived from an EMBL/GenBank/DDBJ whole genome shotgun (WGS) entry which is preliminary data.</text>
</comment>
<protein>
    <submittedName>
        <fullName evidence="1">Uncharacterized protein</fullName>
    </submittedName>
</protein>
<organism evidence="1 2">
    <name type="scientific">Dermacentor silvarum</name>
    <name type="common">Tick</name>
    <dbReference type="NCBI Taxonomy" id="543639"/>
    <lineage>
        <taxon>Eukaryota</taxon>
        <taxon>Metazoa</taxon>
        <taxon>Ecdysozoa</taxon>
        <taxon>Arthropoda</taxon>
        <taxon>Chelicerata</taxon>
        <taxon>Arachnida</taxon>
        <taxon>Acari</taxon>
        <taxon>Parasitiformes</taxon>
        <taxon>Ixodida</taxon>
        <taxon>Ixodoidea</taxon>
        <taxon>Ixodidae</taxon>
        <taxon>Rhipicephalinae</taxon>
        <taxon>Dermacentor</taxon>
    </lineage>
</organism>
<proteinExistence type="predicted"/>
<name>A0ACB8D5H5_DERSI</name>
<keyword evidence="2" id="KW-1185">Reference proteome</keyword>
<accession>A0ACB8D5H5</accession>
<dbReference type="Proteomes" id="UP000821865">
    <property type="component" value="Chromosome 3"/>
</dbReference>
<dbReference type="EMBL" id="CM023472">
    <property type="protein sequence ID" value="KAH7959677.1"/>
    <property type="molecule type" value="Genomic_DNA"/>
</dbReference>
<reference evidence="1" key="1">
    <citation type="submission" date="2020-05" db="EMBL/GenBank/DDBJ databases">
        <title>Large-scale comparative analyses of tick genomes elucidate their genetic diversity and vector capacities.</title>
        <authorList>
            <person name="Jia N."/>
            <person name="Wang J."/>
            <person name="Shi W."/>
            <person name="Du L."/>
            <person name="Sun Y."/>
            <person name="Zhan W."/>
            <person name="Jiang J."/>
            <person name="Wang Q."/>
            <person name="Zhang B."/>
            <person name="Ji P."/>
            <person name="Sakyi L.B."/>
            <person name="Cui X."/>
            <person name="Yuan T."/>
            <person name="Jiang B."/>
            <person name="Yang W."/>
            <person name="Lam T.T.-Y."/>
            <person name="Chang Q."/>
            <person name="Ding S."/>
            <person name="Wang X."/>
            <person name="Zhu J."/>
            <person name="Ruan X."/>
            <person name="Zhao L."/>
            <person name="Wei J."/>
            <person name="Que T."/>
            <person name="Du C."/>
            <person name="Cheng J."/>
            <person name="Dai P."/>
            <person name="Han X."/>
            <person name="Huang E."/>
            <person name="Gao Y."/>
            <person name="Liu J."/>
            <person name="Shao H."/>
            <person name="Ye R."/>
            <person name="Li L."/>
            <person name="Wei W."/>
            <person name="Wang X."/>
            <person name="Wang C."/>
            <person name="Yang T."/>
            <person name="Huo Q."/>
            <person name="Li W."/>
            <person name="Guo W."/>
            <person name="Chen H."/>
            <person name="Zhou L."/>
            <person name="Ni X."/>
            <person name="Tian J."/>
            <person name="Zhou Y."/>
            <person name="Sheng Y."/>
            <person name="Liu T."/>
            <person name="Pan Y."/>
            <person name="Xia L."/>
            <person name="Li J."/>
            <person name="Zhao F."/>
            <person name="Cao W."/>
        </authorList>
    </citation>
    <scope>NUCLEOTIDE SEQUENCE</scope>
    <source>
        <strain evidence="1">Dsil-2018</strain>
    </source>
</reference>
<evidence type="ECO:0000313" key="2">
    <source>
        <dbReference type="Proteomes" id="UP000821865"/>
    </source>
</evidence>